<proteinExistence type="predicted"/>
<feature type="transmembrane region" description="Helical" evidence="1">
    <location>
        <begin position="97"/>
        <end position="119"/>
    </location>
</feature>
<name>A0A381XRH2_9ZZZZ</name>
<feature type="transmembrane region" description="Helical" evidence="1">
    <location>
        <begin position="62"/>
        <end position="85"/>
    </location>
</feature>
<keyword evidence="1" id="KW-0812">Transmembrane</keyword>
<organism evidence="2">
    <name type="scientific">marine metagenome</name>
    <dbReference type="NCBI Taxonomy" id="408172"/>
    <lineage>
        <taxon>unclassified sequences</taxon>
        <taxon>metagenomes</taxon>
        <taxon>ecological metagenomes</taxon>
    </lineage>
</organism>
<dbReference type="EMBL" id="UINC01016078">
    <property type="protein sequence ID" value="SVA67240.1"/>
    <property type="molecule type" value="Genomic_DNA"/>
</dbReference>
<reference evidence="2" key="1">
    <citation type="submission" date="2018-05" db="EMBL/GenBank/DDBJ databases">
        <authorList>
            <person name="Lanie J.A."/>
            <person name="Ng W.-L."/>
            <person name="Kazmierczak K.M."/>
            <person name="Andrzejewski T.M."/>
            <person name="Davidsen T.M."/>
            <person name="Wayne K.J."/>
            <person name="Tettelin H."/>
            <person name="Glass J.I."/>
            <person name="Rusch D."/>
            <person name="Podicherti R."/>
            <person name="Tsui H.-C.T."/>
            <person name="Winkler M.E."/>
        </authorList>
    </citation>
    <scope>NUCLEOTIDE SEQUENCE</scope>
</reference>
<dbReference type="Pfam" id="PF04307">
    <property type="entry name" value="YdjM"/>
    <property type="match status" value="1"/>
</dbReference>
<feature type="transmembrane region" description="Helical" evidence="1">
    <location>
        <begin position="164"/>
        <end position="185"/>
    </location>
</feature>
<evidence type="ECO:0000256" key="1">
    <source>
        <dbReference type="SAM" id="Phobius"/>
    </source>
</evidence>
<sequence>MYIFGHLGVGPLIARSLVSRTHLNCRVPKESQTYLFGWLLIGCLLPDLIDKSLFLFKVRYEMPLPMIVGGKTITHTICFPIVAYLIARWKKTSVGQIVAIGIASHLILDFSADSMVWLWSSKQPHSIPPYSFSSPKLAGYLWPLMGTEFVPSYQKTIGDYWSTLWHPVLMFWEIVGLCLFIRTSYQNRFNPFRWPLTLYHRIFRTRH</sequence>
<accession>A0A381XRH2</accession>
<dbReference type="AlphaFoldDB" id="A0A381XRH2"/>
<gene>
    <name evidence="2" type="ORF">METZ01_LOCUS120094</name>
</gene>
<protein>
    <submittedName>
        <fullName evidence="2">Uncharacterized protein</fullName>
    </submittedName>
</protein>
<dbReference type="InterPro" id="IPR007404">
    <property type="entry name" value="YdjM-like"/>
</dbReference>
<evidence type="ECO:0000313" key="2">
    <source>
        <dbReference type="EMBL" id="SVA67240.1"/>
    </source>
</evidence>
<keyword evidence="1" id="KW-1133">Transmembrane helix</keyword>
<keyword evidence="1" id="KW-0472">Membrane</keyword>